<sequence length="146" mass="16815">MKNIIWAAVYFALATIITSYFIKQGAALYSSHNKMILSANIAGAKWAIQIIAAVLFLNEKKWLFIKLIAFNCFIGSCFLLPYTLFSTIRSVDCSFFASLIISVLFMIIIYYKVVQQIAISKWWFWSWLCCLCIAIYLQTTIVFVIF</sequence>
<feature type="transmembrane region" description="Helical" evidence="1">
    <location>
        <begin position="6"/>
        <end position="23"/>
    </location>
</feature>
<accession>A0ABV8QS76</accession>
<feature type="transmembrane region" description="Helical" evidence="1">
    <location>
        <begin position="91"/>
        <end position="111"/>
    </location>
</feature>
<keyword evidence="1" id="KW-0472">Membrane</keyword>
<keyword evidence="3" id="KW-1185">Reference proteome</keyword>
<feature type="transmembrane region" description="Helical" evidence="1">
    <location>
        <begin position="35"/>
        <end position="57"/>
    </location>
</feature>
<evidence type="ECO:0000256" key="1">
    <source>
        <dbReference type="SAM" id="Phobius"/>
    </source>
</evidence>
<protein>
    <submittedName>
        <fullName evidence="2">Uncharacterized protein</fullName>
    </submittedName>
</protein>
<name>A0ABV8QS76_9BACT</name>
<dbReference type="RefSeq" id="WP_379708427.1">
    <property type="nucleotide sequence ID" value="NZ_JBHSCZ010000002.1"/>
</dbReference>
<comment type="caution">
    <text evidence="2">The sequence shown here is derived from an EMBL/GenBank/DDBJ whole genome shotgun (WGS) entry which is preliminary data.</text>
</comment>
<reference evidence="3" key="1">
    <citation type="journal article" date="2019" name="Int. J. Syst. Evol. Microbiol.">
        <title>The Global Catalogue of Microorganisms (GCM) 10K type strain sequencing project: providing services to taxonomists for standard genome sequencing and annotation.</title>
        <authorList>
            <consortium name="The Broad Institute Genomics Platform"/>
            <consortium name="The Broad Institute Genome Sequencing Center for Infectious Disease"/>
            <person name="Wu L."/>
            <person name="Ma J."/>
        </authorList>
    </citation>
    <scope>NUCLEOTIDE SEQUENCE [LARGE SCALE GENOMIC DNA]</scope>
    <source>
        <strain evidence="3">CECT 8289</strain>
    </source>
</reference>
<organism evidence="2 3">
    <name type="scientific">Ferruginibacter yonginensis</name>
    <dbReference type="NCBI Taxonomy" id="1310416"/>
    <lineage>
        <taxon>Bacteria</taxon>
        <taxon>Pseudomonadati</taxon>
        <taxon>Bacteroidota</taxon>
        <taxon>Chitinophagia</taxon>
        <taxon>Chitinophagales</taxon>
        <taxon>Chitinophagaceae</taxon>
        <taxon>Ferruginibacter</taxon>
    </lineage>
</organism>
<evidence type="ECO:0000313" key="2">
    <source>
        <dbReference type="EMBL" id="MFC4262713.1"/>
    </source>
</evidence>
<keyword evidence="1" id="KW-0812">Transmembrane</keyword>
<keyword evidence="1" id="KW-1133">Transmembrane helix</keyword>
<proteinExistence type="predicted"/>
<dbReference type="Proteomes" id="UP001595907">
    <property type="component" value="Unassembled WGS sequence"/>
</dbReference>
<feature type="transmembrane region" description="Helical" evidence="1">
    <location>
        <begin position="63"/>
        <end position="84"/>
    </location>
</feature>
<evidence type="ECO:0000313" key="3">
    <source>
        <dbReference type="Proteomes" id="UP001595907"/>
    </source>
</evidence>
<feature type="transmembrane region" description="Helical" evidence="1">
    <location>
        <begin position="123"/>
        <end position="145"/>
    </location>
</feature>
<gene>
    <name evidence="2" type="ORF">ACFOWM_07485</name>
</gene>
<dbReference type="EMBL" id="JBHSCZ010000002">
    <property type="protein sequence ID" value="MFC4262713.1"/>
    <property type="molecule type" value="Genomic_DNA"/>
</dbReference>